<dbReference type="EMBL" id="FN594966">
    <property type="protein sequence ID" value="CBI17970.3"/>
    <property type="molecule type" value="Genomic_DNA"/>
</dbReference>
<evidence type="ECO:0000313" key="1">
    <source>
        <dbReference type="EMBL" id="CBI17970.3"/>
    </source>
</evidence>
<sequence length="85" mass="9532">MVAAATSLPLGWTRKKESMPSSQGSSFAWSPLGTFDQFSPISSFNTLITLRYFPAPLEFQKRHASGNRGVPKFRILLLHELHGHF</sequence>
<dbReference type="HOGENOM" id="CLU_2517184_0_0_1"/>
<proteinExistence type="predicted"/>
<evidence type="ECO:0000313" key="2">
    <source>
        <dbReference type="Proteomes" id="UP000009183"/>
    </source>
</evidence>
<organism evidence="1 2">
    <name type="scientific">Vitis vinifera</name>
    <name type="common">Grape</name>
    <dbReference type="NCBI Taxonomy" id="29760"/>
    <lineage>
        <taxon>Eukaryota</taxon>
        <taxon>Viridiplantae</taxon>
        <taxon>Streptophyta</taxon>
        <taxon>Embryophyta</taxon>
        <taxon>Tracheophyta</taxon>
        <taxon>Spermatophyta</taxon>
        <taxon>Magnoliopsida</taxon>
        <taxon>eudicotyledons</taxon>
        <taxon>Gunneridae</taxon>
        <taxon>Pentapetalae</taxon>
        <taxon>rosids</taxon>
        <taxon>Vitales</taxon>
        <taxon>Vitaceae</taxon>
        <taxon>Viteae</taxon>
        <taxon>Vitis</taxon>
    </lineage>
</organism>
<dbReference type="AlphaFoldDB" id="D7SQN9"/>
<accession>D7SQN9</accession>
<name>D7SQN9_VITVI</name>
<dbReference type="InParanoid" id="D7SQN9"/>
<keyword evidence="2" id="KW-1185">Reference proteome</keyword>
<reference evidence="2" key="1">
    <citation type="journal article" date="2007" name="Nature">
        <title>The grapevine genome sequence suggests ancestral hexaploidization in major angiosperm phyla.</title>
        <authorList>
            <consortium name="The French-Italian Public Consortium for Grapevine Genome Characterization."/>
            <person name="Jaillon O."/>
            <person name="Aury J.-M."/>
            <person name="Noel B."/>
            <person name="Policriti A."/>
            <person name="Clepet C."/>
            <person name="Casagrande A."/>
            <person name="Choisne N."/>
            <person name="Aubourg S."/>
            <person name="Vitulo N."/>
            <person name="Jubin C."/>
            <person name="Vezzi A."/>
            <person name="Legeai F."/>
            <person name="Hugueney P."/>
            <person name="Dasilva C."/>
            <person name="Horner D."/>
            <person name="Mica E."/>
            <person name="Jublot D."/>
            <person name="Poulain J."/>
            <person name="Bruyere C."/>
            <person name="Billault A."/>
            <person name="Segurens B."/>
            <person name="Gouyvenoux M."/>
            <person name="Ugarte E."/>
            <person name="Cattonaro F."/>
            <person name="Anthouard V."/>
            <person name="Vico V."/>
            <person name="Del Fabbro C."/>
            <person name="Alaux M."/>
            <person name="Di Gaspero G."/>
            <person name="Dumas V."/>
            <person name="Felice N."/>
            <person name="Paillard S."/>
            <person name="Juman I."/>
            <person name="Moroldo M."/>
            <person name="Scalabrin S."/>
            <person name="Canaguier A."/>
            <person name="Le Clainche I."/>
            <person name="Malacrida G."/>
            <person name="Durand E."/>
            <person name="Pesole G."/>
            <person name="Laucou V."/>
            <person name="Chatelet P."/>
            <person name="Merdinoglu D."/>
            <person name="Delledonne M."/>
            <person name="Pezzotti M."/>
            <person name="Lecharny A."/>
            <person name="Scarpelli C."/>
            <person name="Artiguenave F."/>
            <person name="Pe M.E."/>
            <person name="Valle G."/>
            <person name="Morgante M."/>
            <person name="Caboche M."/>
            <person name="Adam-Blondon A.-F."/>
            <person name="Weissenbach J."/>
            <person name="Quetier F."/>
            <person name="Wincker P."/>
        </authorList>
    </citation>
    <scope>NUCLEOTIDE SEQUENCE [LARGE SCALE GENOMIC DNA]</scope>
    <source>
        <strain evidence="2">cv. Pinot noir / PN40024</strain>
    </source>
</reference>
<gene>
    <name evidence="1" type="ordered locus">VIT_12s0134g00080</name>
</gene>
<dbReference type="PaxDb" id="29760-VIT_12s0134g00080.t01"/>
<protein>
    <submittedName>
        <fullName evidence="1">Uncharacterized protein</fullName>
    </submittedName>
</protein>
<dbReference type="Proteomes" id="UP000009183">
    <property type="component" value="Chromosome 12"/>
</dbReference>